<dbReference type="GO" id="GO:0016020">
    <property type="term" value="C:membrane"/>
    <property type="evidence" value="ECO:0007669"/>
    <property type="project" value="TreeGrafter"/>
</dbReference>
<dbReference type="InterPro" id="IPR018159">
    <property type="entry name" value="Spectrin/alpha-actinin"/>
</dbReference>
<dbReference type="STRING" id="151549.A0A4C2A5Z1"/>
<sequence>MLDKTFVQSQGVQEALDNLGGWVNQAEDKFKLQLRPASLIKERLQEQIRGIKLSSLTCNPINLQDALDGRDTSLLSAEESTRRMQELLNRKEDLTSFYETCIRNESPGRKRSSYSPIKRVSPLRRMSGEARSPSPTKGGILSPLSTGSSGFGSRRSSQDGFQLSELSPVQQQLSEINNRYGLIGVRINDRQNEMDNMSEEVRKQYENLKNLSNFLERIQRQLPKESVANKEEADRCIKQARKILEDMYEKQSLLDTTKTQIKDILRRKGDVPGAEQLRIENDNIVERWKQVSDICKNRINFSEKLRDFLDTHNNLKNWLDSKERMLTVLGPISSDPRMVQSQVQQVQVLREEFRTQQPQLKHFQEIGNDVIDHLEVGSLDERANSLGGAADSSKEFDAAVNRLREALQQISDNLDSLPSDGDHQESLRKIENLERQLEDKDHC</sequence>
<accession>A0A4C2A5Z1</accession>
<dbReference type="InterPro" id="IPR002017">
    <property type="entry name" value="Spectrin_repeat"/>
</dbReference>
<organism evidence="3 4">
    <name type="scientific">Eumeta variegata</name>
    <name type="common">Bagworm moth</name>
    <name type="synonym">Eumeta japonica</name>
    <dbReference type="NCBI Taxonomy" id="151549"/>
    <lineage>
        <taxon>Eukaryota</taxon>
        <taxon>Metazoa</taxon>
        <taxon>Ecdysozoa</taxon>
        <taxon>Arthropoda</taxon>
        <taxon>Hexapoda</taxon>
        <taxon>Insecta</taxon>
        <taxon>Pterygota</taxon>
        <taxon>Neoptera</taxon>
        <taxon>Endopterygota</taxon>
        <taxon>Lepidoptera</taxon>
        <taxon>Glossata</taxon>
        <taxon>Ditrysia</taxon>
        <taxon>Tineoidea</taxon>
        <taxon>Psychidae</taxon>
        <taxon>Oiketicinae</taxon>
        <taxon>Eumeta</taxon>
    </lineage>
</organism>
<dbReference type="PANTHER" id="PTHR23169:SF23">
    <property type="entry name" value="SHORT STOP, ISOFORM H"/>
    <property type="match status" value="1"/>
</dbReference>
<feature type="coiled-coil region" evidence="1">
    <location>
        <begin position="187"/>
        <end position="221"/>
    </location>
</feature>
<dbReference type="GO" id="GO:0045104">
    <property type="term" value="P:intermediate filament cytoskeleton organization"/>
    <property type="evidence" value="ECO:0007669"/>
    <property type="project" value="InterPro"/>
</dbReference>
<proteinExistence type="predicted"/>
<feature type="region of interest" description="Disordered" evidence="2">
    <location>
        <begin position="105"/>
        <end position="166"/>
    </location>
</feature>
<dbReference type="EMBL" id="BGZK01002536">
    <property type="protein sequence ID" value="GBP94693.1"/>
    <property type="molecule type" value="Genomic_DNA"/>
</dbReference>
<dbReference type="GO" id="GO:0005198">
    <property type="term" value="F:structural molecule activity"/>
    <property type="evidence" value="ECO:0007669"/>
    <property type="project" value="TreeGrafter"/>
</dbReference>
<dbReference type="FunFam" id="1.20.58.60:FF:000054">
    <property type="entry name" value="Short stop, isoform K"/>
    <property type="match status" value="1"/>
</dbReference>
<dbReference type="PANTHER" id="PTHR23169">
    <property type="entry name" value="ENVOPLAKIN"/>
    <property type="match status" value="1"/>
</dbReference>
<protein>
    <submittedName>
        <fullName evidence="3">Dystonin</fullName>
    </submittedName>
</protein>
<name>A0A4C2A5Z1_EUMVA</name>
<reference evidence="3 4" key="1">
    <citation type="journal article" date="2019" name="Commun. Biol.">
        <title>The bagworm genome reveals a unique fibroin gene that provides high tensile strength.</title>
        <authorList>
            <person name="Kono N."/>
            <person name="Nakamura H."/>
            <person name="Ohtoshi R."/>
            <person name="Tomita M."/>
            <person name="Numata K."/>
            <person name="Arakawa K."/>
        </authorList>
    </citation>
    <scope>NUCLEOTIDE SEQUENCE [LARGE SCALE GENOMIC DNA]</scope>
</reference>
<dbReference type="GO" id="GO:0005882">
    <property type="term" value="C:intermediate filament"/>
    <property type="evidence" value="ECO:0007669"/>
    <property type="project" value="TreeGrafter"/>
</dbReference>
<dbReference type="OrthoDB" id="2250192at2759"/>
<evidence type="ECO:0000313" key="4">
    <source>
        <dbReference type="Proteomes" id="UP000299102"/>
    </source>
</evidence>
<keyword evidence="1" id="KW-0175">Coiled coil</keyword>
<dbReference type="Pfam" id="PF00435">
    <property type="entry name" value="Spectrin"/>
    <property type="match status" value="1"/>
</dbReference>
<dbReference type="Proteomes" id="UP000299102">
    <property type="component" value="Unassembled WGS sequence"/>
</dbReference>
<dbReference type="GO" id="GO:0042060">
    <property type="term" value="P:wound healing"/>
    <property type="evidence" value="ECO:0007669"/>
    <property type="project" value="TreeGrafter"/>
</dbReference>
<dbReference type="SMART" id="SM00150">
    <property type="entry name" value="SPEC"/>
    <property type="match status" value="1"/>
</dbReference>
<keyword evidence="4" id="KW-1185">Reference proteome</keyword>
<dbReference type="GO" id="GO:0031122">
    <property type="term" value="P:cytoplasmic microtubule organization"/>
    <property type="evidence" value="ECO:0007669"/>
    <property type="project" value="TreeGrafter"/>
</dbReference>
<gene>
    <name evidence="3" type="primary">Dst</name>
    <name evidence="3" type="ORF">EVAR_66934_1</name>
</gene>
<dbReference type="InterPro" id="IPR043197">
    <property type="entry name" value="Plakin"/>
</dbReference>
<evidence type="ECO:0000256" key="2">
    <source>
        <dbReference type="SAM" id="MobiDB-lite"/>
    </source>
</evidence>
<comment type="caution">
    <text evidence="3">The sequence shown here is derived from an EMBL/GenBank/DDBJ whole genome shotgun (WGS) entry which is preliminary data.</text>
</comment>
<dbReference type="GO" id="GO:0005737">
    <property type="term" value="C:cytoplasm"/>
    <property type="evidence" value="ECO:0007669"/>
    <property type="project" value="TreeGrafter"/>
</dbReference>
<dbReference type="Gene3D" id="1.20.58.60">
    <property type="match status" value="1"/>
</dbReference>
<dbReference type="SUPFAM" id="SSF46966">
    <property type="entry name" value="Spectrin repeat"/>
    <property type="match status" value="2"/>
</dbReference>
<feature type="compositionally biased region" description="Low complexity" evidence="2">
    <location>
        <begin position="145"/>
        <end position="155"/>
    </location>
</feature>
<evidence type="ECO:0000256" key="1">
    <source>
        <dbReference type="SAM" id="Coils"/>
    </source>
</evidence>
<dbReference type="GO" id="GO:0030056">
    <property type="term" value="C:hemidesmosome"/>
    <property type="evidence" value="ECO:0007669"/>
    <property type="project" value="TreeGrafter"/>
</dbReference>
<dbReference type="AlphaFoldDB" id="A0A4C2A5Z1"/>
<evidence type="ECO:0000313" key="3">
    <source>
        <dbReference type="EMBL" id="GBP94693.1"/>
    </source>
</evidence>